<dbReference type="GO" id="GO:0005524">
    <property type="term" value="F:ATP binding"/>
    <property type="evidence" value="ECO:0007669"/>
    <property type="project" value="UniProtKB-KW"/>
</dbReference>
<feature type="compositionally biased region" description="Basic and acidic residues" evidence="8">
    <location>
        <begin position="8"/>
        <end position="18"/>
    </location>
</feature>
<dbReference type="Gene3D" id="1.20.1560.10">
    <property type="entry name" value="ABC transporter type 1, transmembrane domain"/>
    <property type="match status" value="2"/>
</dbReference>
<dbReference type="Pfam" id="PF00664">
    <property type="entry name" value="ABC_membrane"/>
    <property type="match status" value="2"/>
</dbReference>
<evidence type="ECO:0000256" key="2">
    <source>
        <dbReference type="ARBA" id="ARBA00007577"/>
    </source>
</evidence>
<dbReference type="OrthoDB" id="6500128at2759"/>
<feature type="transmembrane region" description="Helical" evidence="9">
    <location>
        <begin position="75"/>
        <end position="102"/>
    </location>
</feature>
<gene>
    <name evidence="12" type="ORF">BCR35DRAFT_327962</name>
</gene>
<keyword evidence="12" id="KW-0378">Hydrolase</keyword>
<comment type="subcellular location">
    <subcellularLocation>
        <location evidence="1">Membrane</location>
        <topology evidence="1">Multi-pass membrane protein</topology>
    </subcellularLocation>
</comment>
<dbReference type="GO" id="GO:0015421">
    <property type="term" value="F:ABC-type oligopeptide transporter activity"/>
    <property type="evidence" value="ECO:0007669"/>
    <property type="project" value="TreeGrafter"/>
</dbReference>
<dbReference type="InParanoid" id="A0A1Y2G8J9"/>
<feature type="domain" description="ABC transporter" evidence="10">
    <location>
        <begin position="1097"/>
        <end position="1324"/>
    </location>
</feature>
<dbReference type="Pfam" id="PF00005">
    <property type="entry name" value="ABC_tran"/>
    <property type="match status" value="2"/>
</dbReference>
<dbReference type="PROSITE" id="PS00211">
    <property type="entry name" value="ABC_TRANSPORTER_1"/>
    <property type="match status" value="1"/>
</dbReference>
<feature type="transmembrane region" description="Helical" evidence="9">
    <location>
        <begin position="919"/>
        <end position="938"/>
    </location>
</feature>
<proteinExistence type="inferred from homology"/>
<feature type="transmembrane region" description="Helical" evidence="9">
    <location>
        <begin position="998"/>
        <end position="1021"/>
    </location>
</feature>
<dbReference type="EMBL" id="MCGR01000001">
    <property type="protein sequence ID" value="ORY92878.1"/>
    <property type="molecule type" value="Genomic_DNA"/>
</dbReference>
<keyword evidence="6 9" id="KW-1133">Transmembrane helix</keyword>
<dbReference type="CDD" id="cd03249">
    <property type="entry name" value="ABC_MTABC3_MDL1_MDL2"/>
    <property type="match status" value="2"/>
</dbReference>
<evidence type="ECO:0000256" key="9">
    <source>
        <dbReference type="SAM" id="Phobius"/>
    </source>
</evidence>
<evidence type="ECO:0000259" key="10">
    <source>
        <dbReference type="PROSITE" id="PS50893"/>
    </source>
</evidence>
<dbReference type="FunCoup" id="A0A1Y2G8J9">
    <property type="interactions" value="16"/>
</dbReference>
<dbReference type="CDD" id="cd18577">
    <property type="entry name" value="ABC_6TM_Pgp_ABCB1_D1_like"/>
    <property type="match status" value="1"/>
</dbReference>
<feature type="domain" description="ABC transmembrane type-1" evidence="11">
    <location>
        <begin position="773"/>
        <end position="1062"/>
    </location>
</feature>
<dbReference type="GO" id="GO:0005743">
    <property type="term" value="C:mitochondrial inner membrane"/>
    <property type="evidence" value="ECO:0007669"/>
    <property type="project" value="TreeGrafter"/>
</dbReference>
<feature type="region of interest" description="Disordered" evidence="8">
    <location>
        <begin position="1"/>
        <end position="32"/>
    </location>
</feature>
<accession>A0A1Y2G8J9</accession>
<protein>
    <submittedName>
        <fullName evidence="12">p-loop containing nucleoside triphosphate hydrolase protein</fullName>
    </submittedName>
</protein>
<dbReference type="InterPro" id="IPR039421">
    <property type="entry name" value="Type_1_exporter"/>
</dbReference>
<dbReference type="SMART" id="SM00382">
    <property type="entry name" value="AAA"/>
    <property type="match status" value="2"/>
</dbReference>
<comment type="similarity">
    <text evidence="2">Belongs to the ABC transporter superfamily. ABCB family. Multidrug resistance exporter (TC 3.A.1.201) subfamily.</text>
</comment>
<dbReference type="CDD" id="cd18578">
    <property type="entry name" value="ABC_6TM_Pgp_ABCB1_D2_like"/>
    <property type="match status" value="1"/>
</dbReference>
<dbReference type="FunFam" id="3.40.50.300:FF:000913">
    <property type="entry name" value="ABC multidrug transporter SitT"/>
    <property type="match status" value="1"/>
</dbReference>
<feature type="transmembrane region" description="Helical" evidence="9">
    <location>
        <begin position="768"/>
        <end position="797"/>
    </location>
</feature>
<dbReference type="PROSITE" id="PS50893">
    <property type="entry name" value="ABC_TRANSPORTER_2"/>
    <property type="match status" value="2"/>
</dbReference>
<feature type="domain" description="ABC transporter" evidence="10">
    <location>
        <begin position="418"/>
        <end position="663"/>
    </location>
</feature>
<feature type="domain" description="ABC transmembrane type-1" evidence="11">
    <location>
        <begin position="79"/>
        <end position="383"/>
    </location>
</feature>
<evidence type="ECO:0000256" key="5">
    <source>
        <dbReference type="ARBA" id="ARBA00022840"/>
    </source>
</evidence>
<dbReference type="FunFam" id="1.20.1560.10:FF:000102">
    <property type="entry name" value="ABC multidrug transporter Mdr1"/>
    <property type="match status" value="1"/>
</dbReference>
<dbReference type="PANTHER" id="PTHR43394:SF27">
    <property type="entry name" value="ATP-DEPENDENT TRANSLOCASE ABCB1-LIKE"/>
    <property type="match status" value="1"/>
</dbReference>
<feature type="transmembrane region" description="Helical" evidence="9">
    <location>
        <begin position="817"/>
        <end position="839"/>
    </location>
</feature>
<name>A0A1Y2G8J9_9BASI</name>
<dbReference type="InterPro" id="IPR011527">
    <property type="entry name" value="ABC1_TM_dom"/>
</dbReference>
<feature type="transmembrane region" description="Helical" evidence="9">
    <location>
        <begin position="242"/>
        <end position="261"/>
    </location>
</feature>
<dbReference type="Proteomes" id="UP000193467">
    <property type="component" value="Unassembled WGS sequence"/>
</dbReference>
<keyword evidence="13" id="KW-1185">Reference proteome</keyword>
<dbReference type="InterPro" id="IPR003439">
    <property type="entry name" value="ABC_transporter-like_ATP-bd"/>
</dbReference>
<dbReference type="GO" id="GO:0090374">
    <property type="term" value="P:oligopeptide export from mitochondrion"/>
    <property type="evidence" value="ECO:0007669"/>
    <property type="project" value="TreeGrafter"/>
</dbReference>
<evidence type="ECO:0000256" key="1">
    <source>
        <dbReference type="ARBA" id="ARBA00004141"/>
    </source>
</evidence>
<dbReference type="InterPro" id="IPR036640">
    <property type="entry name" value="ABC1_TM_sf"/>
</dbReference>
<dbReference type="PROSITE" id="PS50929">
    <property type="entry name" value="ABC_TM1F"/>
    <property type="match status" value="2"/>
</dbReference>
<dbReference type="InterPro" id="IPR017871">
    <property type="entry name" value="ABC_transporter-like_CS"/>
</dbReference>
<dbReference type="Gene3D" id="3.40.50.300">
    <property type="entry name" value="P-loop containing nucleotide triphosphate hydrolases"/>
    <property type="match status" value="2"/>
</dbReference>
<organism evidence="12 13">
    <name type="scientific">Leucosporidium creatinivorum</name>
    <dbReference type="NCBI Taxonomy" id="106004"/>
    <lineage>
        <taxon>Eukaryota</taxon>
        <taxon>Fungi</taxon>
        <taxon>Dikarya</taxon>
        <taxon>Basidiomycota</taxon>
        <taxon>Pucciniomycotina</taxon>
        <taxon>Microbotryomycetes</taxon>
        <taxon>Leucosporidiales</taxon>
        <taxon>Leucosporidium</taxon>
    </lineage>
</organism>
<dbReference type="GO" id="GO:0016887">
    <property type="term" value="F:ATP hydrolysis activity"/>
    <property type="evidence" value="ECO:0007669"/>
    <property type="project" value="InterPro"/>
</dbReference>
<feature type="transmembrane region" description="Helical" evidence="9">
    <location>
        <begin position="320"/>
        <end position="342"/>
    </location>
</feature>
<evidence type="ECO:0000256" key="6">
    <source>
        <dbReference type="ARBA" id="ARBA00022989"/>
    </source>
</evidence>
<dbReference type="STRING" id="106004.A0A1Y2G8J9"/>
<feature type="transmembrane region" description="Helical" evidence="9">
    <location>
        <begin position="143"/>
        <end position="164"/>
    </location>
</feature>
<feature type="region of interest" description="Disordered" evidence="8">
    <location>
        <begin position="721"/>
        <end position="741"/>
    </location>
</feature>
<feature type="transmembrane region" description="Helical" evidence="9">
    <location>
        <begin position="887"/>
        <end position="913"/>
    </location>
</feature>
<evidence type="ECO:0000313" key="13">
    <source>
        <dbReference type="Proteomes" id="UP000193467"/>
    </source>
</evidence>
<dbReference type="PANTHER" id="PTHR43394">
    <property type="entry name" value="ATP-DEPENDENT PERMEASE MDL1, MITOCHONDRIAL"/>
    <property type="match status" value="1"/>
</dbReference>
<dbReference type="SUPFAM" id="SSF52540">
    <property type="entry name" value="P-loop containing nucleoside triphosphate hydrolases"/>
    <property type="match status" value="2"/>
</dbReference>
<keyword evidence="7 9" id="KW-0472">Membrane</keyword>
<dbReference type="SUPFAM" id="SSF90123">
    <property type="entry name" value="ABC transporter transmembrane region"/>
    <property type="match status" value="2"/>
</dbReference>
<keyword evidence="5" id="KW-0067">ATP-binding</keyword>
<evidence type="ECO:0000259" key="11">
    <source>
        <dbReference type="PROSITE" id="PS50929"/>
    </source>
</evidence>
<dbReference type="InterPro" id="IPR003593">
    <property type="entry name" value="AAA+_ATPase"/>
</dbReference>
<feature type="transmembrane region" description="Helical" evidence="9">
    <location>
        <begin position="348"/>
        <end position="372"/>
    </location>
</feature>
<keyword evidence="4" id="KW-0547">Nucleotide-binding</keyword>
<keyword evidence="3 9" id="KW-0812">Transmembrane</keyword>
<evidence type="ECO:0000256" key="7">
    <source>
        <dbReference type="ARBA" id="ARBA00023136"/>
    </source>
</evidence>
<dbReference type="FunFam" id="3.40.50.300:FF:000251">
    <property type="entry name" value="ABC transporter B family member 19"/>
    <property type="match status" value="1"/>
</dbReference>
<dbReference type="InterPro" id="IPR027417">
    <property type="entry name" value="P-loop_NTPase"/>
</dbReference>
<evidence type="ECO:0000256" key="4">
    <source>
        <dbReference type="ARBA" id="ARBA00022741"/>
    </source>
</evidence>
<sequence>MSDPTPSKTDKERDDRMETAVAHSGPNNTSPAIEDLEMHNLTVEQRRVIAEQVHVGGNKPASFFQLFRFHTRLELFLNAIGIVAAIVAGATEPLMTVVFGAVTTQFTNYSRAVEEADSSPEGIARLAEASASLQHELNGEVLLLVYIGLAMFAATWIYTFTWTWTGEKSTRRIRQRYLAAVLRQNVAFFDKMGAGAVTTKIKTDTSLIQAGISEKVSMSCMWISTFVTAIIVAMVVNWRLALVLSVIVPCLAATGVVMDVFMARYKARMLEETATGASLAEEVISSIRNAHAFGTQRKLVALYDVSNLKELALGLKSARAMGFGMAVFFFCIYASYALSFHWGTTLILMGHATAGNIITCFFSIVIGAFSLAELTPSMQAISSALAAASSIFETIDRVPIIDSASPAGLKPETVEGVIELKDVDFIYPSRPTVQVLYKFNAVFPKGKMTALVGGSGSGKSTIIGLLERFYDPVGGSCQLDGIELKDLNVRWLRTQIGLVSQEPTLFATTVAGNIEHGLFGTQYEHESAEEKRRRVVEAATQANADGFIKGLPQGYDTMIGERGMLLSGGQKQRIAIARAIVGNPQILLLDEATSALDTASEAIVQDALDRASTGRTTITIAHRLSTIKDAHQIIVLTAGHILETGMTSEAGTAHENLLRNPDGAYSRLVNAQRFREEEEGDSEASSVVDGKHTVAALGQLSREQLEEMARNEKPQFENLKQTGTGRSAASEALEQKQQRDLEAGVHETKKYSFAYLIRRMLHLNKDHYGEYTAAVVGTLICGCVYPVFAIIFGGIIGVFSLDPETQRNELRSQADRYALYAFIVAVVATVAGLAQFLFFGRTVEHLARQLRLAVFSATLRKDISFFDVEKNSTGHLTSQCADLAQKVAGLMGVTAGTVLQNVFTLVAGSIVGLCYGWKLALVGMACMPLAISAGIVRLRVVVLKDQKNASNYARSAQMACEAAGAIRTVASLTREDDCSRIYSTYLDESMKRAHRSAIFANGLYALAQSLSFWIIGLISWYGSQLLVKGELDARKFFITMMAVVLSAIDAGAMFSYVPDMSKARGAAAEAINLIDAVPEIDAEDPSGKSFDACTGHIRFKDVHFRYPTRPHVRVLRGLDFEVLPGQFVAIVGPSGCGKSTLIQLVERFYDPLSGAVIVDGQDISELNVQSYRKQISLVSQEPTLYAGSVRFNITLGASVPADQVTQEQVEQACRDANIHDFVMSLPDGYDTEVGGKGTQLSGGQKQRVILLLDEATSALDSESEKVVQRALDQAAKGRSTIAVAHRLSTIQAADYVLRNGQVAEKGKHFELLAKKGIYYELVAQQSLEKRE</sequence>
<evidence type="ECO:0000256" key="3">
    <source>
        <dbReference type="ARBA" id="ARBA00022692"/>
    </source>
</evidence>
<feature type="transmembrane region" description="Helical" evidence="9">
    <location>
        <begin position="1036"/>
        <end position="1057"/>
    </location>
</feature>
<evidence type="ECO:0000313" key="12">
    <source>
        <dbReference type="EMBL" id="ORY92878.1"/>
    </source>
</evidence>
<feature type="transmembrane region" description="Helical" evidence="9">
    <location>
        <begin position="216"/>
        <end position="236"/>
    </location>
</feature>
<reference evidence="12 13" key="1">
    <citation type="submission" date="2016-07" db="EMBL/GenBank/DDBJ databases">
        <title>Pervasive Adenine N6-methylation of Active Genes in Fungi.</title>
        <authorList>
            <consortium name="DOE Joint Genome Institute"/>
            <person name="Mondo S.J."/>
            <person name="Dannebaum R.O."/>
            <person name="Kuo R.C."/>
            <person name="Labutti K."/>
            <person name="Haridas S."/>
            <person name="Kuo A."/>
            <person name="Salamov A."/>
            <person name="Ahrendt S.R."/>
            <person name="Lipzen A."/>
            <person name="Sullivan W."/>
            <person name="Andreopoulos W.B."/>
            <person name="Clum A."/>
            <person name="Lindquist E."/>
            <person name="Daum C."/>
            <person name="Ramamoorthy G.K."/>
            <person name="Gryganskyi A."/>
            <person name="Culley D."/>
            <person name="Magnuson J.K."/>
            <person name="James T.Y."/>
            <person name="O'Malley M.A."/>
            <person name="Stajich J.E."/>
            <person name="Spatafora J.W."/>
            <person name="Visel A."/>
            <person name="Grigoriev I.V."/>
        </authorList>
    </citation>
    <scope>NUCLEOTIDE SEQUENCE [LARGE SCALE GENOMIC DNA]</scope>
    <source>
        <strain evidence="12 13">62-1032</strain>
    </source>
</reference>
<evidence type="ECO:0000256" key="8">
    <source>
        <dbReference type="SAM" id="MobiDB-lite"/>
    </source>
</evidence>
<comment type="caution">
    <text evidence="12">The sequence shown here is derived from an EMBL/GenBank/DDBJ whole genome shotgun (WGS) entry which is preliminary data.</text>
</comment>